<dbReference type="KEGG" id="nsh:GXM_07002"/>
<reference evidence="1 2" key="1">
    <citation type="submission" date="2019-10" db="EMBL/GenBank/DDBJ databases">
        <title>Genomic and transcriptomic insights into the perfect genentic adaptation of a filamentous nitrogen-fixing cyanobacterium to rice fields.</title>
        <authorList>
            <person name="Chen Z."/>
        </authorList>
    </citation>
    <scope>NUCLEOTIDE SEQUENCE [LARGE SCALE GENOMIC DNA]</scope>
    <source>
        <strain evidence="1">CCNUC1</strain>
    </source>
</reference>
<protein>
    <submittedName>
        <fullName evidence="1">Uncharacterized protein</fullName>
    </submittedName>
</protein>
<organism evidence="1 2">
    <name type="scientific">Nostoc sphaeroides CCNUC1</name>
    <dbReference type="NCBI Taxonomy" id="2653204"/>
    <lineage>
        <taxon>Bacteria</taxon>
        <taxon>Bacillati</taxon>
        <taxon>Cyanobacteriota</taxon>
        <taxon>Cyanophyceae</taxon>
        <taxon>Nostocales</taxon>
        <taxon>Nostocaceae</taxon>
        <taxon>Nostoc</taxon>
    </lineage>
</organism>
<name>A0A5P8W9S6_9NOSO</name>
<dbReference type="EMBL" id="CP045226">
    <property type="protein sequence ID" value="QFS49508.1"/>
    <property type="molecule type" value="Genomic_DNA"/>
</dbReference>
<gene>
    <name evidence="1" type="ORF">GXM_07002</name>
</gene>
<proteinExistence type="predicted"/>
<keyword evidence="2" id="KW-1185">Reference proteome</keyword>
<sequence>MLGFVPQPNKSLRLSSSKSLKIRVDDFYPGLMLSVAIDMGILTIKY</sequence>
<evidence type="ECO:0000313" key="1">
    <source>
        <dbReference type="EMBL" id="QFS49508.1"/>
    </source>
</evidence>
<dbReference type="Proteomes" id="UP000326678">
    <property type="component" value="Chromosome Gxm1"/>
</dbReference>
<accession>A0A5P8W9S6</accession>
<evidence type="ECO:0000313" key="2">
    <source>
        <dbReference type="Proteomes" id="UP000326678"/>
    </source>
</evidence>
<dbReference type="AlphaFoldDB" id="A0A5P8W9S6"/>